<reference evidence="2" key="2">
    <citation type="submission" date="2020-09" db="EMBL/GenBank/DDBJ databases">
        <authorList>
            <person name="Sun Q."/>
            <person name="Sedlacek I."/>
        </authorList>
    </citation>
    <scope>NUCLEOTIDE SEQUENCE</scope>
    <source>
        <strain evidence="2">CCM 7684</strain>
    </source>
</reference>
<keyword evidence="1" id="KW-0732">Signal</keyword>
<reference evidence="2" key="1">
    <citation type="journal article" date="2014" name="Int. J. Syst. Evol. Microbiol.">
        <title>Complete genome sequence of Corynebacterium casei LMG S-19264T (=DSM 44701T), isolated from a smear-ripened cheese.</title>
        <authorList>
            <consortium name="US DOE Joint Genome Institute (JGI-PGF)"/>
            <person name="Walter F."/>
            <person name="Albersmeier A."/>
            <person name="Kalinowski J."/>
            <person name="Ruckert C."/>
        </authorList>
    </citation>
    <scope>NUCLEOTIDE SEQUENCE</scope>
    <source>
        <strain evidence="2">CCM 7684</strain>
    </source>
</reference>
<evidence type="ECO:0000256" key="1">
    <source>
        <dbReference type="SAM" id="SignalP"/>
    </source>
</evidence>
<comment type="caution">
    <text evidence="2">The sequence shown here is derived from an EMBL/GenBank/DDBJ whole genome shotgun (WGS) entry which is preliminary data.</text>
</comment>
<dbReference type="Proteomes" id="UP000602745">
    <property type="component" value="Unassembled WGS sequence"/>
</dbReference>
<dbReference type="EMBL" id="BMCP01000001">
    <property type="protein sequence ID" value="GGE36873.1"/>
    <property type="molecule type" value="Genomic_DNA"/>
</dbReference>
<keyword evidence="3" id="KW-1185">Reference proteome</keyword>
<dbReference type="RefSeq" id="WP_188408838.1">
    <property type="nucleotide sequence ID" value="NZ_BMCP01000001.1"/>
</dbReference>
<feature type="chain" id="PRO_5035236200" evidence="1">
    <location>
        <begin position="22"/>
        <end position="133"/>
    </location>
</feature>
<protein>
    <submittedName>
        <fullName evidence="2">Uncharacterized protein</fullName>
    </submittedName>
</protein>
<sequence>MKHLILASAVVASLLPSVASAASNPIGGAVENFITIRPAEGVPDPRSYGGVNDCRTAPGEAWWGRFAGGSGDGGRNAGVRMQTSEGCFPNRNACLSWLRAMKSKFGFYPVYNQCRAGYEPGASVPAWWSPQSD</sequence>
<accession>A0A8J2YEH3</accession>
<gene>
    <name evidence="2" type="ORF">GCM10007276_12910</name>
</gene>
<evidence type="ECO:0000313" key="3">
    <source>
        <dbReference type="Proteomes" id="UP000602745"/>
    </source>
</evidence>
<proteinExistence type="predicted"/>
<name>A0A8J2YEH3_9RHOB</name>
<evidence type="ECO:0000313" key="2">
    <source>
        <dbReference type="EMBL" id="GGE36873.1"/>
    </source>
</evidence>
<feature type="signal peptide" evidence="1">
    <location>
        <begin position="1"/>
        <end position="21"/>
    </location>
</feature>
<dbReference type="AlphaFoldDB" id="A0A8J2YEH3"/>
<organism evidence="2 3">
    <name type="scientific">Agaricicola taiwanensis</name>
    <dbReference type="NCBI Taxonomy" id="591372"/>
    <lineage>
        <taxon>Bacteria</taxon>
        <taxon>Pseudomonadati</taxon>
        <taxon>Pseudomonadota</taxon>
        <taxon>Alphaproteobacteria</taxon>
        <taxon>Rhodobacterales</taxon>
        <taxon>Paracoccaceae</taxon>
        <taxon>Agaricicola</taxon>
    </lineage>
</organism>